<dbReference type="Pfam" id="PF03547">
    <property type="entry name" value="Mem_trans"/>
    <property type="match status" value="1"/>
</dbReference>
<dbReference type="GO" id="GO:0055085">
    <property type="term" value="P:transmembrane transport"/>
    <property type="evidence" value="ECO:0007669"/>
    <property type="project" value="InterPro"/>
</dbReference>
<evidence type="ECO:0000256" key="6">
    <source>
        <dbReference type="ARBA" id="ARBA00022989"/>
    </source>
</evidence>
<name>F0ENF0_ENTCA</name>
<evidence type="ECO:0000313" key="10">
    <source>
        <dbReference type="Proteomes" id="UP000004835"/>
    </source>
</evidence>
<comment type="similarity">
    <text evidence="2">Belongs to the auxin efflux carrier (TC 2.A.69) family.</text>
</comment>
<reference evidence="9 10" key="1">
    <citation type="submission" date="2011-01" db="EMBL/GenBank/DDBJ databases">
        <authorList>
            <person name="Muzny D."/>
            <person name="Qin X."/>
            <person name="Deng J."/>
            <person name="Jiang H."/>
            <person name="Liu Y."/>
            <person name="Qu J."/>
            <person name="Song X.-Z."/>
            <person name="Zhang L."/>
            <person name="Thornton R."/>
            <person name="Coyle M."/>
            <person name="Francisco L."/>
            <person name="Jackson L."/>
            <person name="Javaid M."/>
            <person name="Korchina V."/>
            <person name="Kovar C."/>
            <person name="Mata R."/>
            <person name="Mathew T."/>
            <person name="Ngo R."/>
            <person name="Nguyen L."/>
            <person name="Nguyen N."/>
            <person name="Okwuonu G."/>
            <person name="Ongeri F."/>
            <person name="Pham C."/>
            <person name="Simmons D."/>
            <person name="Wilczek-Boney K."/>
            <person name="Hale W."/>
            <person name="Jakkamsetti A."/>
            <person name="Pham P."/>
            <person name="Ruth R."/>
            <person name="San Lucas F."/>
            <person name="Warren J."/>
            <person name="Zhang J."/>
            <person name="Zhao Z."/>
            <person name="Zhou C."/>
            <person name="Zhu D."/>
            <person name="Lee S."/>
            <person name="Bess C."/>
            <person name="Blankenburg K."/>
            <person name="Forbes L."/>
            <person name="Fu Q."/>
            <person name="Gubbala S."/>
            <person name="Hirani K."/>
            <person name="Jayaseelan J.C."/>
            <person name="Lara F."/>
            <person name="Munidasa M."/>
            <person name="Palculict T."/>
            <person name="Patil S."/>
            <person name="Pu L.-L."/>
            <person name="Saada N."/>
            <person name="Tang L."/>
            <person name="Weissenberger G."/>
            <person name="Zhu Y."/>
            <person name="Hemphill L."/>
            <person name="Shang Y."/>
            <person name="Youmans B."/>
            <person name="Ayvaz T."/>
            <person name="Ross M."/>
            <person name="Santibanez J."/>
            <person name="Aqrawi P."/>
            <person name="Gross S."/>
            <person name="Joshi V."/>
            <person name="Fowler G."/>
            <person name="Nazareth L."/>
            <person name="Reid J."/>
            <person name="Worley K."/>
            <person name="Petrosino J."/>
            <person name="Highlander S."/>
            <person name="Gibbs R."/>
        </authorList>
    </citation>
    <scope>NUCLEOTIDE SEQUENCE [LARGE SCALE GENOMIC DNA]</scope>
    <source>
        <strain evidence="9 10">ATCC 12755</strain>
    </source>
</reference>
<evidence type="ECO:0000256" key="2">
    <source>
        <dbReference type="ARBA" id="ARBA00010145"/>
    </source>
</evidence>
<comment type="subcellular location">
    <subcellularLocation>
        <location evidence="1">Cell membrane</location>
        <topology evidence="1">Multi-pass membrane protein</topology>
    </subcellularLocation>
</comment>
<proteinExistence type="inferred from homology"/>
<keyword evidence="7 8" id="KW-0472">Membrane</keyword>
<feature type="transmembrane region" description="Helical" evidence="8">
    <location>
        <begin position="237"/>
        <end position="259"/>
    </location>
</feature>
<protein>
    <submittedName>
        <fullName evidence="9">Transporter, auxin efflux carrier (AEC) family protein</fullName>
    </submittedName>
</protein>
<feature type="transmembrane region" description="Helical" evidence="8">
    <location>
        <begin position="39"/>
        <end position="58"/>
    </location>
</feature>
<feature type="transmembrane region" description="Helical" evidence="8">
    <location>
        <begin position="175"/>
        <end position="194"/>
    </location>
</feature>
<organism evidence="9 10">
    <name type="scientific">Enterococcus casseliflavus ATCC 12755</name>
    <dbReference type="NCBI Taxonomy" id="888066"/>
    <lineage>
        <taxon>Bacteria</taxon>
        <taxon>Bacillati</taxon>
        <taxon>Bacillota</taxon>
        <taxon>Bacilli</taxon>
        <taxon>Lactobacillales</taxon>
        <taxon>Enterococcaceae</taxon>
        <taxon>Enterococcus</taxon>
    </lineage>
</organism>
<keyword evidence="6 8" id="KW-1133">Transmembrane helix</keyword>
<keyword evidence="3" id="KW-0813">Transport</keyword>
<keyword evidence="4" id="KW-1003">Cell membrane</keyword>
<feature type="transmembrane region" description="Helical" evidence="8">
    <location>
        <begin position="294"/>
        <end position="317"/>
    </location>
</feature>
<keyword evidence="5 8" id="KW-0812">Transmembrane</keyword>
<evidence type="ECO:0000256" key="1">
    <source>
        <dbReference type="ARBA" id="ARBA00004651"/>
    </source>
</evidence>
<sequence>MRGEHMFQAYINIFVIFSLMFIGYWLSYKQWFSNRTADTFSKLVLNVSLPANMFLTIIKNFTKDEFLSLVSGMIIPLLSMMITYFAGYLWRRFAQVEAKHQGAFSAMFTFSNTIFIGLPINLAIFGEKAVPYVLLYYIVNTTLFWTIGIFELAKDNPDFGEARISFHPLVMLKKIFSPALIGFIIGLIWMLFTLPLPSFVDGLGSYLADLTTPLSMFIIGIIVYFGGLKNLRMTKDIVGVLFGRFVLSPLVVWLLSRIIPVPELMLSVFIIQASMPVQNSVPILVRNYQGDEEFATSCLGYSVLLYMVYLPVLLFFFF</sequence>
<feature type="transmembrane region" description="Helical" evidence="8">
    <location>
        <begin position="70"/>
        <end position="90"/>
    </location>
</feature>
<dbReference type="GO" id="GO:0005886">
    <property type="term" value="C:plasma membrane"/>
    <property type="evidence" value="ECO:0007669"/>
    <property type="project" value="UniProtKB-SubCell"/>
</dbReference>
<dbReference type="PANTHER" id="PTHR36838:SF1">
    <property type="entry name" value="SLR1864 PROTEIN"/>
    <property type="match status" value="1"/>
</dbReference>
<evidence type="ECO:0000256" key="4">
    <source>
        <dbReference type="ARBA" id="ARBA00022475"/>
    </source>
</evidence>
<feature type="transmembrane region" description="Helical" evidence="8">
    <location>
        <begin position="6"/>
        <end position="27"/>
    </location>
</feature>
<dbReference type="Proteomes" id="UP000004835">
    <property type="component" value="Unassembled WGS sequence"/>
</dbReference>
<gene>
    <name evidence="9" type="ORF">HMPREF9087_2942</name>
</gene>
<feature type="transmembrane region" description="Helical" evidence="8">
    <location>
        <begin position="206"/>
        <end position="225"/>
    </location>
</feature>
<comment type="caution">
    <text evidence="9">The sequence shown here is derived from an EMBL/GenBank/DDBJ whole genome shotgun (WGS) entry which is preliminary data.</text>
</comment>
<evidence type="ECO:0000256" key="5">
    <source>
        <dbReference type="ARBA" id="ARBA00022692"/>
    </source>
</evidence>
<feature type="transmembrane region" description="Helical" evidence="8">
    <location>
        <begin position="134"/>
        <end position="154"/>
    </location>
</feature>
<evidence type="ECO:0000256" key="8">
    <source>
        <dbReference type="SAM" id="Phobius"/>
    </source>
</evidence>
<dbReference type="AlphaFoldDB" id="F0ENF0"/>
<dbReference type="PANTHER" id="PTHR36838">
    <property type="entry name" value="AUXIN EFFLUX CARRIER FAMILY PROTEIN"/>
    <property type="match status" value="1"/>
</dbReference>
<dbReference type="HOGENOM" id="CLU_056175_1_2_9"/>
<evidence type="ECO:0000313" key="9">
    <source>
        <dbReference type="EMBL" id="EGC68352.1"/>
    </source>
</evidence>
<feature type="transmembrane region" description="Helical" evidence="8">
    <location>
        <begin position="102"/>
        <end position="122"/>
    </location>
</feature>
<dbReference type="Gene3D" id="1.20.1530.20">
    <property type="match status" value="1"/>
</dbReference>
<dbReference type="InterPro" id="IPR004776">
    <property type="entry name" value="Mem_transp_PIN-like"/>
</dbReference>
<dbReference type="InterPro" id="IPR038770">
    <property type="entry name" value="Na+/solute_symporter_sf"/>
</dbReference>
<accession>F0ENF0</accession>
<evidence type="ECO:0000256" key="7">
    <source>
        <dbReference type="ARBA" id="ARBA00023136"/>
    </source>
</evidence>
<dbReference type="EMBL" id="AEWT01000030">
    <property type="protein sequence ID" value="EGC68352.1"/>
    <property type="molecule type" value="Genomic_DNA"/>
</dbReference>
<evidence type="ECO:0000256" key="3">
    <source>
        <dbReference type="ARBA" id="ARBA00022448"/>
    </source>
</evidence>